<dbReference type="AlphaFoldDB" id="A0A1I4Q9E2"/>
<comment type="caution">
    <text evidence="1">The sequence shown here is derived from an EMBL/GenBank/DDBJ whole genome shotgun (WGS) entry which is preliminary data.</text>
</comment>
<dbReference type="Pfam" id="PF08809">
    <property type="entry name" value="DUF1799"/>
    <property type="match status" value="1"/>
</dbReference>
<dbReference type="RefSeq" id="WP_101288131.1">
    <property type="nucleotide sequence ID" value="NZ_FOUQ01000001.1"/>
</dbReference>
<keyword evidence="2" id="KW-1185">Reference proteome</keyword>
<dbReference type="EMBL" id="PJNW01000002">
    <property type="protein sequence ID" value="PKR90868.1"/>
    <property type="molecule type" value="Genomic_DNA"/>
</dbReference>
<accession>A0A1I4Q9E2</accession>
<proteinExistence type="predicted"/>
<evidence type="ECO:0000313" key="1">
    <source>
        <dbReference type="EMBL" id="PKR90868.1"/>
    </source>
</evidence>
<protein>
    <submittedName>
        <fullName evidence="1">Uncharacterized protein</fullName>
    </submittedName>
</protein>
<dbReference type="OrthoDB" id="7691032at2"/>
<gene>
    <name evidence="1" type="ORF">CXZ10_05830</name>
</gene>
<sequence>MEAWAAAYLDQTPRDKPATVDEDVSQQFKDMGVTITATAADEATIEIHPANEPAIAAWLECETSWRVAPTMAGLFYVGLDYVACRLVLDDLGSPPGTFADLRHMERAARPLLNKRDE</sequence>
<organism evidence="1 2">
    <name type="scientific">Pleomorphomonas diazotrophica</name>
    <dbReference type="NCBI Taxonomy" id="1166257"/>
    <lineage>
        <taxon>Bacteria</taxon>
        <taxon>Pseudomonadati</taxon>
        <taxon>Pseudomonadota</taxon>
        <taxon>Alphaproteobacteria</taxon>
        <taxon>Hyphomicrobiales</taxon>
        <taxon>Pleomorphomonadaceae</taxon>
        <taxon>Pleomorphomonas</taxon>
    </lineage>
</organism>
<evidence type="ECO:0000313" key="2">
    <source>
        <dbReference type="Proteomes" id="UP000233491"/>
    </source>
</evidence>
<dbReference type="Proteomes" id="UP000233491">
    <property type="component" value="Unassembled WGS sequence"/>
</dbReference>
<dbReference type="InterPro" id="IPR014915">
    <property type="entry name" value="Phage_TLS_TfmB"/>
</dbReference>
<name>A0A1I4Q9E2_9HYPH</name>
<reference evidence="1 2" key="1">
    <citation type="submission" date="2017-12" db="EMBL/GenBank/DDBJ databases">
        <title>Anaerobic carbon monoxide metabolism by Pleomorphomonas carboxyditropha sp. nov., a new mesophilic hydrogenogenic carboxidotroph.</title>
        <authorList>
            <person name="Esquivel-Elizondo S."/>
            <person name="Krajmalnik-Brown R."/>
        </authorList>
    </citation>
    <scope>NUCLEOTIDE SEQUENCE [LARGE SCALE GENOMIC DNA]</scope>
    <source>
        <strain evidence="1 2">R5-392</strain>
    </source>
</reference>